<feature type="transmembrane region" description="Helical" evidence="6">
    <location>
        <begin position="354"/>
        <end position="372"/>
    </location>
</feature>
<feature type="transmembrane region" description="Helical" evidence="6">
    <location>
        <begin position="282"/>
        <end position="299"/>
    </location>
</feature>
<feature type="transmembrane region" description="Helical" evidence="6">
    <location>
        <begin position="445"/>
        <end position="465"/>
    </location>
</feature>
<dbReference type="Pfam" id="PF07690">
    <property type="entry name" value="MFS_1"/>
    <property type="match status" value="1"/>
</dbReference>
<feature type="transmembrane region" description="Helical" evidence="6">
    <location>
        <begin position="94"/>
        <end position="111"/>
    </location>
</feature>
<feature type="transmembrane region" description="Helical" evidence="6">
    <location>
        <begin position="148"/>
        <end position="174"/>
    </location>
</feature>
<feature type="transmembrane region" description="Helical" evidence="6">
    <location>
        <begin position="186"/>
        <end position="208"/>
    </location>
</feature>
<evidence type="ECO:0000256" key="5">
    <source>
        <dbReference type="SAM" id="MobiDB-lite"/>
    </source>
</evidence>
<dbReference type="SUPFAM" id="SSF103473">
    <property type="entry name" value="MFS general substrate transporter"/>
    <property type="match status" value="1"/>
</dbReference>
<dbReference type="InterPro" id="IPR036259">
    <property type="entry name" value="MFS_trans_sf"/>
</dbReference>
<dbReference type="GO" id="GO:0016020">
    <property type="term" value="C:membrane"/>
    <property type="evidence" value="ECO:0007669"/>
    <property type="project" value="UniProtKB-SubCell"/>
</dbReference>
<feature type="transmembrane region" description="Helical" evidence="6">
    <location>
        <begin position="220"/>
        <end position="238"/>
    </location>
</feature>
<evidence type="ECO:0000256" key="3">
    <source>
        <dbReference type="ARBA" id="ARBA00022989"/>
    </source>
</evidence>
<comment type="caution">
    <text evidence="7">The sequence shown here is derived from an EMBL/GenBank/DDBJ whole genome shotgun (WGS) entry which is preliminary data.</text>
</comment>
<evidence type="ECO:0000256" key="6">
    <source>
        <dbReference type="SAM" id="Phobius"/>
    </source>
</evidence>
<keyword evidence="4 6" id="KW-0472">Membrane</keyword>
<feature type="transmembrane region" description="Helical" evidence="6">
    <location>
        <begin position="118"/>
        <end position="136"/>
    </location>
</feature>
<evidence type="ECO:0000256" key="2">
    <source>
        <dbReference type="ARBA" id="ARBA00022692"/>
    </source>
</evidence>
<dbReference type="PANTHER" id="PTHR23507">
    <property type="entry name" value="ZGC:174356"/>
    <property type="match status" value="1"/>
</dbReference>
<evidence type="ECO:0008006" key="9">
    <source>
        <dbReference type="Google" id="ProtNLM"/>
    </source>
</evidence>
<organism evidence="7 8">
    <name type="scientific">Polypedilum vanderplanki</name>
    <name type="common">Sleeping chironomid midge</name>
    <dbReference type="NCBI Taxonomy" id="319348"/>
    <lineage>
        <taxon>Eukaryota</taxon>
        <taxon>Metazoa</taxon>
        <taxon>Ecdysozoa</taxon>
        <taxon>Arthropoda</taxon>
        <taxon>Hexapoda</taxon>
        <taxon>Insecta</taxon>
        <taxon>Pterygota</taxon>
        <taxon>Neoptera</taxon>
        <taxon>Endopterygota</taxon>
        <taxon>Diptera</taxon>
        <taxon>Nematocera</taxon>
        <taxon>Chironomoidea</taxon>
        <taxon>Chironomidae</taxon>
        <taxon>Chironominae</taxon>
        <taxon>Polypedilum</taxon>
        <taxon>Polypedilum</taxon>
    </lineage>
</organism>
<evidence type="ECO:0000256" key="4">
    <source>
        <dbReference type="ARBA" id="ARBA00023136"/>
    </source>
</evidence>
<protein>
    <recommendedName>
        <fullName evidence="9">Adenylate cyclase</fullName>
    </recommendedName>
</protein>
<dbReference type="InterPro" id="IPR011701">
    <property type="entry name" value="MFS"/>
</dbReference>
<dbReference type="GO" id="GO:0022857">
    <property type="term" value="F:transmembrane transporter activity"/>
    <property type="evidence" value="ECO:0007669"/>
    <property type="project" value="InterPro"/>
</dbReference>
<feature type="transmembrane region" description="Helical" evidence="6">
    <location>
        <begin position="411"/>
        <end position="433"/>
    </location>
</feature>
<name>A0A9J6CFS5_POLVA</name>
<evidence type="ECO:0000313" key="7">
    <source>
        <dbReference type="EMBL" id="KAG5680656.1"/>
    </source>
</evidence>
<keyword evidence="3 6" id="KW-1133">Transmembrane helix</keyword>
<accession>A0A9J6CFS5</accession>
<feature type="transmembrane region" description="Helical" evidence="6">
    <location>
        <begin position="378"/>
        <end position="399"/>
    </location>
</feature>
<evidence type="ECO:0000256" key="1">
    <source>
        <dbReference type="ARBA" id="ARBA00004141"/>
    </source>
</evidence>
<keyword evidence="8" id="KW-1185">Reference proteome</keyword>
<gene>
    <name evidence="7" type="ORF">PVAND_010150</name>
</gene>
<dbReference type="AlphaFoldDB" id="A0A9J6CFS5"/>
<dbReference type="PANTHER" id="PTHR23507:SF37">
    <property type="entry name" value="GH08173P"/>
    <property type="match status" value="1"/>
</dbReference>
<feature type="transmembrane region" description="Helical" evidence="6">
    <location>
        <begin position="329"/>
        <end position="347"/>
    </location>
</feature>
<dbReference type="Gene3D" id="1.20.1250.20">
    <property type="entry name" value="MFS general substrate transporter like domains"/>
    <property type="match status" value="1"/>
</dbReference>
<dbReference type="Proteomes" id="UP001107558">
    <property type="component" value="Chromosome 1"/>
</dbReference>
<feature type="region of interest" description="Disordered" evidence="5">
    <location>
        <begin position="474"/>
        <end position="494"/>
    </location>
</feature>
<feature type="transmembrane region" description="Helical" evidence="6">
    <location>
        <begin position="34"/>
        <end position="54"/>
    </location>
</feature>
<reference evidence="7" key="1">
    <citation type="submission" date="2021-03" db="EMBL/GenBank/DDBJ databases">
        <title>Chromosome level genome of the anhydrobiotic midge Polypedilum vanderplanki.</title>
        <authorList>
            <person name="Yoshida Y."/>
            <person name="Kikawada T."/>
            <person name="Gusev O."/>
        </authorList>
    </citation>
    <scope>NUCLEOTIDE SEQUENCE</scope>
    <source>
        <strain evidence="7">NIAS01</strain>
        <tissue evidence="7">Whole body or cell culture</tissue>
    </source>
</reference>
<dbReference type="OrthoDB" id="419734at2759"/>
<evidence type="ECO:0000313" key="8">
    <source>
        <dbReference type="Proteomes" id="UP001107558"/>
    </source>
</evidence>
<sequence>MDEKEINESAQPVSENDDINRKKWYQLITVEPTLFLYMMAFMLTSVIENVLFVYKACTVNHGYSHEICMEIEKHADIKTEVQKTTSTFFQNNSIAGQVIPIILAFFIGAFSDRRGRKLPLIMGLIGKFIYSSMVVVNTTMTNWPVEYIIYTATIPSAFTGADVAIFANAFSYISDVSTKENRTLRITILDVCYLSTMPTGVFIGTYLYNNYLNKSFTKMFLINATLLFLSIIYSLVNLKWQTTAKQKPLTELPCGKWLGDLFDKKHFVHSVRSVTKKRENNHRTYVVLILAAMAFYAIQRDEKKYLYLYTQLKLDWTTEIYSNFRTYQSASYVVVMLIAVPIFNKVLKWKDTIIVAIGAWGHSIGRVFFATASSTALMYAGASISSFGPIVAPAIRSITSKLVSSDERGTVFSLLSVCDNAIQLVSGIFYTQIYNNTLKTFPEAMFLFTIFTQLCVFSIILYIHIKRRHEKDETTPPIDALIEQQPQEENTESK</sequence>
<comment type="subcellular location">
    <subcellularLocation>
        <location evidence="1">Membrane</location>
        <topology evidence="1">Multi-pass membrane protein</topology>
    </subcellularLocation>
</comment>
<proteinExistence type="predicted"/>
<keyword evidence="2 6" id="KW-0812">Transmembrane</keyword>
<dbReference type="EMBL" id="JADBJN010000001">
    <property type="protein sequence ID" value="KAG5680656.1"/>
    <property type="molecule type" value="Genomic_DNA"/>
</dbReference>